<dbReference type="GO" id="GO:0046910">
    <property type="term" value="F:pectinesterase inhibitor activity"/>
    <property type="evidence" value="ECO:0007669"/>
    <property type="project" value="UniProtKB-ARBA"/>
</dbReference>
<name>A0A6A4P7B5_LUPAL</name>
<dbReference type="SUPFAM" id="SSF101148">
    <property type="entry name" value="Plant invertase/pectin methylesterase inhibitor"/>
    <property type="match status" value="1"/>
</dbReference>
<dbReference type="FunFam" id="1.20.140.40:FF:000005">
    <property type="entry name" value="Pectin methylesterase inhibitor 1"/>
    <property type="match status" value="1"/>
</dbReference>
<comment type="similarity">
    <text evidence="2">Belongs to the PMEI family.</text>
</comment>
<dbReference type="EMBL" id="WOCE01000016">
    <property type="protein sequence ID" value="KAE9597712.1"/>
    <property type="molecule type" value="Genomic_DNA"/>
</dbReference>
<dbReference type="Proteomes" id="UP000447434">
    <property type="component" value="Chromosome 16"/>
</dbReference>
<evidence type="ECO:0000313" key="4">
    <source>
        <dbReference type="Proteomes" id="UP000447434"/>
    </source>
</evidence>
<reference evidence="4" key="1">
    <citation type="journal article" date="2020" name="Nat. Commun.">
        <title>Genome sequence of the cluster root forming white lupin.</title>
        <authorList>
            <person name="Hufnagel B."/>
            <person name="Marques A."/>
            <person name="Soriano A."/>
            <person name="Marques L."/>
            <person name="Divol F."/>
            <person name="Doumas P."/>
            <person name="Sallet E."/>
            <person name="Mancinotti D."/>
            <person name="Carrere S."/>
            <person name="Marande W."/>
            <person name="Arribat S."/>
            <person name="Keller J."/>
            <person name="Huneau C."/>
            <person name="Blein T."/>
            <person name="Aime D."/>
            <person name="Laguerre M."/>
            <person name="Taylor J."/>
            <person name="Schubert V."/>
            <person name="Nelson M."/>
            <person name="Geu-Flores F."/>
            <person name="Crespi M."/>
            <person name="Gallardo-Guerrero K."/>
            <person name="Delaux P.-M."/>
            <person name="Salse J."/>
            <person name="Berges H."/>
            <person name="Guyot R."/>
            <person name="Gouzy J."/>
            <person name="Peret B."/>
        </authorList>
    </citation>
    <scope>NUCLEOTIDE SEQUENCE [LARGE SCALE GENOMIC DNA]</scope>
    <source>
        <strain evidence="4">cv. Amiga</strain>
    </source>
</reference>
<dbReference type="AlphaFoldDB" id="A0A6A4P7B5"/>
<evidence type="ECO:0000256" key="2">
    <source>
        <dbReference type="ARBA" id="ARBA00038471"/>
    </source>
</evidence>
<comment type="caution">
    <text evidence="3">The sequence shown here is derived from an EMBL/GenBank/DDBJ whole genome shotgun (WGS) entry which is preliminary data.</text>
</comment>
<keyword evidence="4" id="KW-1185">Reference proteome</keyword>
<gene>
    <name evidence="3" type="ORF">Lalb_Chr16g0389521</name>
</gene>
<protein>
    <submittedName>
        <fullName evidence="3">Putative pectinesterase</fullName>
    </submittedName>
</protein>
<evidence type="ECO:0000313" key="3">
    <source>
        <dbReference type="EMBL" id="KAE9597712.1"/>
    </source>
</evidence>
<organism evidence="3 4">
    <name type="scientific">Lupinus albus</name>
    <name type="common">White lupine</name>
    <name type="synonym">Lupinus termis</name>
    <dbReference type="NCBI Taxonomy" id="3870"/>
    <lineage>
        <taxon>Eukaryota</taxon>
        <taxon>Viridiplantae</taxon>
        <taxon>Streptophyta</taxon>
        <taxon>Embryophyta</taxon>
        <taxon>Tracheophyta</taxon>
        <taxon>Spermatophyta</taxon>
        <taxon>Magnoliopsida</taxon>
        <taxon>eudicotyledons</taxon>
        <taxon>Gunneridae</taxon>
        <taxon>Pentapetalae</taxon>
        <taxon>rosids</taxon>
        <taxon>fabids</taxon>
        <taxon>Fabales</taxon>
        <taxon>Fabaceae</taxon>
        <taxon>Papilionoideae</taxon>
        <taxon>50 kb inversion clade</taxon>
        <taxon>genistoids sensu lato</taxon>
        <taxon>core genistoids</taxon>
        <taxon>Genisteae</taxon>
        <taxon>Lupinus</taxon>
    </lineage>
</organism>
<dbReference type="NCBIfam" id="TIGR01614">
    <property type="entry name" value="PME_inhib"/>
    <property type="match status" value="1"/>
</dbReference>
<proteinExistence type="inferred from homology"/>
<dbReference type="InterPro" id="IPR051955">
    <property type="entry name" value="PME_Inhibitor"/>
</dbReference>
<dbReference type="InterPro" id="IPR006501">
    <property type="entry name" value="Pectinesterase_inhib_dom"/>
</dbReference>
<dbReference type="Pfam" id="PF04043">
    <property type="entry name" value="PMEI"/>
    <property type="match status" value="1"/>
</dbReference>
<dbReference type="PANTHER" id="PTHR31080">
    <property type="entry name" value="PECTINESTERASE INHIBITOR-LIKE"/>
    <property type="match status" value="1"/>
</dbReference>
<evidence type="ECO:0000256" key="1">
    <source>
        <dbReference type="ARBA" id="ARBA00022729"/>
    </source>
</evidence>
<sequence length="209" mass="23290">MVTIKLGLSVLFLNLVLYIPATSEFAVSKRSNPSEFIKSSCKSTLYPTICVHCLIGYANSIRQSKQWLAITALNVSLSWTRSCASFVKKKININGIKPREYRAMQDCIENMDSSVDSLQKSARELNLMGDNAISENFDWHMSNVQTWVSAALTYQSTCLDSFAGPKMNGNLKDTIRGRVIIVSQVTSNALALVNRFASRHQTTTLNKKP</sequence>
<dbReference type="PANTHER" id="PTHR31080:SF207">
    <property type="entry name" value="PECTINESTERASE INHIBITOR 9"/>
    <property type="match status" value="1"/>
</dbReference>
<dbReference type="CDD" id="cd15798">
    <property type="entry name" value="PMEI-like_3"/>
    <property type="match status" value="1"/>
</dbReference>
<dbReference type="OrthoDB" id="1430376at2759"/>
<dbReference type="InterPro" id="IPR035513">
    <property type="entry name" value="Invertase/methylesterase_inhib"/>
</dbReference>
<dbReference type="SMART" id="SM00856">
    <property type="entry name" value="PMEI"/>
    <property type="match status" value="1"/>
</dbReference>
<accession>A0A6A4P7B5</accession>
<dbReference type="Gene3D" id="1.20.140.40">
    <property type="entry name" value="Invertase/pectin methylesterase inhibitor family protein"/>
    <property type="match status" value="1"/>
</dbReference>
<keyword evidence="1" id="KW-0732">Signal</keyword>